<dbReference type="Proteomes" id="UP000239800">
    <property type="component" value="Unassembled WGS sequence"/>
</dbReference>
<dbReference type="AlphaFoldDB" id="A0A2S7KN30"/>
<evidence type="ECO:0000313" key="1">
    <source>
        <dbReference type="EMBL" id="PQB04039.1"/>
    </source>
</evidence>
<dbReference type="InterPro" id="IPR018652">
    <property type="entry name" value="DUF2082_NA-bd_Znr"/>
</dbReference>
<organism evidence="1 2">
    <name type="scientific">Aureitalea marina</name>
    <dbReference type="NCBI Taxonomy" id="930804"/>
    <lineage>
        <taxon>Bacteria</taxon>
        <taxon>Pseudomonadati</taxon>
        <taxon>Bacteroidota</taxon>
        <taxon>Flavobacteriia</taxon>
        <taxon>Flavobacteriales</taxon>
        <taxon>Flavobacteriaceae</taxon>
        <taxon>Aureitalea</taxon>
    </lineage>
</organism>
<proteinExistence type="predicted"/>
<gene>
    <name evidence="1" type="ORF">BST85_03325</name>
</gene>
<comment type="caution">
    <text evidence="1">The sequence shown here is derived from an EMBL/GenBank/DDBJ whole genome shotgun (WGS) entry which is preliminary data.</text>
</comment>
<dbReference type="OrthoDB" id="6293663at2"/>
<dbReference type="RefSeq" id="WP_104811962.1">
    <property type="nucleotide sequence ID" value="NZ_MQUB01000001.1"/>
</dbReference>
<keyword evidence="2" id="KW-1185">Reference proteome</keyword>
<evidence type="ECO:0000313" key="2">
    <source>
        <dbReference type="Proteomes" id="UP000239800"/>
    </source>
</evidence>
<dbReference type="Pfam" id="PF09855">
    <property type="entry name" value="Zn_ribbon_13"/>
    <property type="match status" value="1"/>
</dbReference>
<dbReference type="EMBL" id="MQUB01000001">
    <property type="protein sequence ID" value="PQB04039.1"/>
    <property type="molecule type" value="Genomic_DNA"/>
</dbReference>
<accession>A0A2S7KN30</accession>
<protein>
    <submittedName>
        <fullName evidence="1">GTP-binding protein</fullName>
    </submittedName>
</protein>
<sequence>MNKAAYKCVKCGNNTFSIGEIRTTGTFLSKVFDVQHKKFSHITCERCQYTEFYRMKSSLLGNIFDLGT</sequence>
<reference evidence="1 2" key="1">
    <citation type="submission" date="2016-11" db="EMBL/GenBank/DDBJ databases">
        <title>Trade-off between light-utilization and light-protection in marine flavobacteria.</title>
        <authorList>
            <person name="Kumagai Y."/>
        </authorList>
    </citation>
    <scope>NUCLEOTIDE SEQUENCE [LARGE SCALE GENOMIC DNA]</scope>
    <source>
        <strain evidence="1 2">NBRC 107741</strain>
    </source>
</reference>
<name>A0A2S7KN30_9FLAO</name>